<dbReference type="InterPro" id="IPR001207">
    <property type="entry name" value="Transposase_mutator"/>
</dbReference>
<evidence type="ECO:0000256" key="4">
    <source>
        <dbReference type="ARBA" id="ARBA00023125"/>
    </source>
</evidence>
<proteinExistence type="inferred from homology"/>
<name>A0A369LJM7_9ACTN</name>
<accession>A0A369LJM7</accession>
<comment type="similarity">
    <text evidence="2 6">Belongs to the transposase mutator family.</text>
</comment>
<keyword evidence="5 6" id="KW-0233">DNA recombination</keyword>
<dbReference type="PANTHER" id="PTHR33217:SF7">
    <property type="entry name" value="TRANSPOSASE FOR INSERTION SEQUENCE ELEMENT IS1081"/>
    <property type="match status" value="1"/>
</dbReference>
<evidence type="ECO:0000256" key="6">
    <source>
        <dbReference type="RuleBase" id="RU365089"/>
    </source>
</evidence>
<dbReference type="Proteomes" id="UP000253975">
    <property type="component" value="Unassembled WGS sequence"/>
</dbReference>
<evidence type="ECO:0000256" key="5">
    <source>
        <dbReference type="ARBA" id="ARBA00023172"/>
    </source>
</evidence>
<gene>
    <name evidence="8" type="ORF">C1881_03955</name>
</gene>
<comment type="caution">
    <text evidence="8">The sequence shown here is derived from an EMBL/GenBank/DDBJ whole genome shotgun (WGS) entry which is preliminary data.</text>
</comment>
<evidence type="ECO:0000313" key="8">
    <source>
        <dbReference type="EMBL" id="RDB59841.1"/>
    </source>
</evidence>
<dbReference type="EMBL" id="PPTO01000004">
    <property type="protein sequence ID" value="RDB59841.1"/>
    <property type="molecule type" value="Genomic_DNA"/>
</dbReference>
<keyword evidence="6" id="KW-0814">Transposable element</keyword>
<organism evidence="8 9">
    <name type="scientific">Slackia isoflavoniconvertens</name>
    <dbReference type="NCBI Taxonomy" id="572010"/>
    <lineage>
        <taxon>Bacteria</taxon>
        <taxon>Bacillati</taxon>
        <taxon>Actinomycetota</taxon>
        <taxon>Coriobacteriia</taxon>
        <taxon>Eggerthellales</taxon>
        <taxon>Eggerthellaceae</taxon>
        <taxon>Slackia</taxon>
    </lineage>
</organism>
<feature type="region of interest" description="Disordered" evidence="7">
    <location>
        <begin position="164"/>
        <end position="207"/>
    </location>
</feature>
<dbReference type="AlphaFoldDB" id="A0A369LJM7"/>
<reference evidence="8 9" key="1">
    <citation type="journal article" date="2018" name="Elife">
        <title>Discovery and characterization of a prevalent human gut bacterial enzyme sufficient for the inactivation of a family of plant toxins.</title>
        <authorList>
            <person name="Koppel N."/>
            <person name="Bisanz J.E."/>
            <person name="Pandelia M.E."/>
            <person name="Turnbaugh P.J."/>
            <person name="Balskus E.P."/>
        </authorList>
    </citation>
    <scope>NUCLEOTIDE SEQUENCE [LARGE SCALE GENOMIC DNA]</scope>
    <source>
        <strain evidence="8 9">OB21 GAM31</strain>
    </source>
</reference>
<evidence type="ECO:0000256" key="2">
    <source>
        <dbReference type="ARBA" id="ARBA00010961"/>
    </source>
</evidence>
<keyword evidence="4 6" id="KW-0238">DNA-binding</keyword>
<dbReference type="Pfam" id="PF00872">
    <property type="entry name" value="Transposase_mut"/>
    <property type="match status" value="1"/>
</dbReference>
<comment type="function">
    <text evidence="1 6">Required for the transposition of the insertion element.</text>
</comment>
<keyword evidence="3 6" id="KW-0815">Transposition</keyword>
<evidence type="ECO:0000256" key="3">
    <source>
        <dbReference type="ARBA" id="ARBA00022578"/>
    </source>
</evidence>
<evidence type="ECO:0000256" key="7">
    <source>
        <dbReference type="SAM" id="MobiDB-lite"/>
    </source>
</evidence>
<evidence type="ECO:0000313" key="9">
    <source>
        <dbReference type="Proteomes" id="UP000253975"/>
    </source>
</evidence>
<feature type="region of interest" description="Disordered" evidence="7">
    <location>
        <begin position="1"/>
        <end position="33"/>
    </location>
</feature>
<protein>
    <recommendedName>
        <fullName evidence="6">Mutator family transposase</fullName>
    </recommendedName>
</protein>
<dbReference type="GO" id="GO:0004803">
    <property type="term" value="F:transposase activity"/>
    <property type="evidence" value="ECO:0007669"/>
    <property type="project" value="UniProtKB-UniRule"/>
</dbReference>
<dbReference type="GO" id="GO:0003677">
    <property type="term" value="F:DNA binding"/>
    <property type="evidence" value="ECO:0007669"/>
    <property type="project" value="UniProtKB-UniRule"/>
</dbReference>
<evidence type="ECO:0000256" key="1">
    <source>
        <dbReference type="ARBA" id="ARBA00002190"/>
    </source>
</evidence>
<dbReference type="GO" id="GO:0006313">
    <property type="term" value="P:DNA transposition"/>
    <property type="evidence" value="ECO:0007669"/>
    <property type="project" value="UniProtKB-UniRule"/>
</dbReference>
<sequence length="207" mass="22167">MSAAAPAPAAASPARPSSSAAARAWRATSHNAAKGCPSVRHATWFPKSHPCQPLAPNANAGAIDLGIPKLRTGSRFPEDLIERYSRVDRAVVAAVSEMVANGVSARKVKRAAQSMGIDRMGTSRVSGMCSPLDESVADPQQRDLSEVSYPYIWLDATYIKRRAVGGAPRSTRPRPPTRAPPRSTRLGPSRSSWPTARFPAGRRRDMG</sequence>
<dbReference type="PANTHER" id="PTHR33217">
    <property type="entry name" value="TRANSPOSASE FOR INSERTION SEQUENCE ELEMENT IS1081"/>
    <property type="match status" value="1"/>
</dbReference>